<sequence>MYRYFLFVILIILTNSCENKKDQYSFKNKDIRNVSFSLPSNFLLKKANAEDSEVYDIFHNNKIIGSCYYGRYYKPFVEEYSVTEEKEIYQKVKSKEAKIYYSKYLEQDYKNGIYNDNYYYYDTINKNIAQVMLPKKESKGLVGIYFDSVDIHKNKFAIISSDLSEENKKRFLDIFKTIKIK</sequence>
<evidence type="ECO:0000313" key="2">
    <source>
        <dbReference type="Proteomes" id="UP000256491"/>
    </source>
</evidence>
<name>A0ABX9INK9_9FLAO</name>
<keyword evidence="2" id="KW-1185">Reference proteome</keyword>
<dbReference type="RefSeq" id="WP_115917147.1">
    <property type="nucleotide sequence ID" value="NZ_BJYH01000001.1"/>
</dbReference>
<protein>
    <recommendedName>
        <fullName evidence="3">Lipoprotein</fullName>
    </recommendedName>
</protein>
<organism evidence="1 2">
    <name type="scientific">Chryseobacterium rhizosphaerae</name>
    <dbReference type="NCBI Taxonomy" id="395937"/>
    <lineage>
        <taxon>Bacteria</taxon>
        <taxon>Pseudomonadati</taxon>
        <taxon>Bacteroidota</taxon>
        <taxon>Flavobacteriia</taxon>
        <taxon>Flavobacteriales</taxon>
        <taxon>Weeksellaceae</taxon>
        <taxon>Chryseobacterium group</taxon>
        <taxon>Chryseobacterium</taxon>
    </lineage>
</organism>
<dbReference type="Proteomes" id="UP000256491">
    <property type="component" value="Unassembled WGS sequence"/>
</dbReference>
<accession>A0ABX9INK9</accession>
<dbReference type="EMBL" id="QNUF01000004">
    <property type="protein sequence ID" value="REC77294.1"/>
    <property type="molecule type" value="Genomic_DNA"/>
</dbReference>
<evidence type="ECO:0008006" key="3">
    <source>
        <dbReference type="Google" id="ProtNLM"/>
    </source>
</evidence>
<gene>
    <name evidence="1" type="ORF">DRF57_04655</name>
</gene>
<proteinExistence type="predicted"/>
<comment type="caution">
    <text evidence="1">The sequence shown here is derived from an EMBL/GenBank/DDBJ whole genome shotgun (WGS) entry which is preliminary data.</text>
</comment>
<evidence type="ECO:0000313" key="1">
    <source>
        <dbReference type="EMBL" id="REC77294.1"/>
    </source>
</evidence>
<reference evidence="1 2" key="1">
    <citation type="journal article" date="2010" name="Syst. Appl. Microbiol.">
        <title>Four new species of Chryseobacterium from the rhizosphere of coastal sand dune plants, Chryseobacterium elymi sp. nov., Chryseobacterium hagamense sp. nov., Chryseobacterium lathyri sp. nov. and Chryseobacterium rhizosphaerae sp. nov.</title>
        <authorList>
            <person name="Cho S.H."/>
            <person name="Lee K.S."/>
            <person name="Shin D.S."/>
            <person name="Han J.H."/>
            <person name="Park K.S."/>
            <person name="Lee C.H."/>
            <person name="Park K.H."/>
            <person name="Kim S.B."/>
        </authorList>
    </citation>
    <scope>NUCLEOTIDE SEQUENCE [LARGE SCALE GENOMIC DNA]</scope>
    <source>
        <strain evidence="1 2">KCTC 22548</strain>
    </source>
</reference>